<organism evidence="2 3">
    <name type="scientific">Lasius niger</name>
    <name type="common">Black garden ant</name>
    <dbReference type="NCBI Taxonomy" id="67767"/>
    <lineage>
        <taxon>Eukaryota</taxon>
        <taxon>Metazoa</taxon>
        <taxon>Ecdysozoa</taxon>
        <taxon>Arthropoda</taxon>
        <taxon>Hexapoda</taxon>
        <taxon>Insecta</taxon>
        <taxon>Pterygota</taxon>
        <taxon>Neoptera</taxon>
        <taxon>Endopterygota</taxon>
        <taxon>Hymenoptera</taxon>
        <taxon>Apocrita</taxon>
        <taxon>Aculeata</taxon>
        <taxon>Formicoidea</taxon>
        <taxon>Formicidae</taxon>
        <taxon>Formicinae</taxon>
        <taxon>Lasius</taxon>
        <taxon>Lasius</taxon>
    </lineage>
</organism>
<feature type="region of interest" description="Disordered" evidence="1">
    <location>
        <begin position="42"/>
        <end position="73"/>
    </location>
</feature>
<dbReference type="AlphaFoldDB" id="A0A0J7NY63"/>
<keyword evidence="2" id="KW-0067">ATP-binding</keyword>
<accession>A0A0J7NY63</accession>
<evidence type="ECO:0000256" key="1">
    <source>
        <dbReference type="SAM" id="MobiDB-lite"/>
    </source>
</evidence>
<proteinExistence type="predicted"/>
<keyword evidence="2" id="KW-0347">Helicase</keyword>
<dbReference type="EMBL" id="LBMM01000859">
    <property type="protein sequence ID" value="KMQ97345.1"/>
    <property type="molecule type" value="Genomic_DNA"/>
</dbReference>
<keyword evidence="2" id="KW-0378">Hydrolase</keyword>
<comment type="caution">
    <text evidence="2">The sequence shown here is derived from an EMBL/GenBank/DDBJ whole genome shotgun (WGS) entry which is preliminary data.</text>
</comment>
<reference evidence="2 3" key="1">
    <citation type="submission" date="2015-04" db="EMBL/GenBank/DDBJ databases">
        <title>Lasius niger genome sequencing.</title>
        <authorList>
            <person name="Konorov E.A."/>
            <person name="Nikitin M.A."/>
            <person name="Kirill M.V."/>
            <person name="Chang P."/>
        </authorList>
    </citation>
    <scope>NUCLEOTIDE SEQUENCE [LARGE SCALE GENOMIC DNA]</scope>
    <source>
        <tissue evidence="2">Whole</tissue>
    </source>
</reference>
<protein>
    <submittedName>
        <fullName evidence="2">Atp-dependent rna helicase</fullName>
    </submittedName>
</protein>
<dbReference type="GO" id="GO:0004386">
    <property type="term" value="F:helicase activity"/>
    <property type="evidence" value="ECO:0007669"/>
    <property type="project" value="UniProtKB-KW"/>
</dbReference>
<evidence type="ECO:0000313" key="3">
    <source>
        <dbReference type="Proteomes" id="UP000036403"/>
    </source>
</evidence>
<gene>
    <name evidence="2" type="ORF">RF55_2318</name>
</gene>
<evidence type="ECO:0000313" key="2">
    <source>
        <dbReference type="EMBL" id="KMQ97345.1"/>
    </source>
</evidence>
<feature type="compositionally biased region" description="Polar residues" evidence="1">
    <location>
        <begin position="64"/>
        <end position="73"/>
    </location>
</feature>
<keyword evidence="2" id="KW-0547">Nucleotide-binding</keyword>
<keyword evidence="3" id="KW-1185">Reference proteome</keyword>
<dbReference type="PaxDb" id="67767-A0A0J7NY63"/>
<sequence length="73" mass="8075">MSSTKVQVQSRRNGLIVTMPRDVAVVANRFFTKGDNELIFEQTKTPEGRPKRIPRASGKPVVFSSENDSPSLA</sequence>
<name>A0A0J7NY63_LASNI</name>
<dbReference type="Proteomes" id="UP000036403">
    <property type="component" value="Unassembled WGS sequence"/>
</dbReference>